<dbReference type="Proteomes" id="UP001161017">
    <property type="component" value="Unassembled WGS sequence"/>
</dbReference>
<proteinExistence type="predicted"/>
<sequence>MLSPTQNPTSRASDPPPSEAERPQSPDISHLRHQVAGTMLSAVPLSQASTPKKPKLSLQTALPSFAPPHNRHLPLNIPMDSESPTARNTVANTFERPPPTPSSAIKPWLDISRGPATSPTSSASRAGYISPFSSDAPYALPIGAHSILRNSPLPRRHVLTTPSRPHKRLFVPTKRVHITERAAEVIPTPIFDSADEDCEEGALTTEEREERKAAIEAEDGHSSMAGKRSRRNREWISRPFPEESPRPGSDDELEIAADNQ</sequence>
<feature type="compositionally biased region" description="Polar residues" evidence="1">
    <location>
        <begin position="1"/>
        <end position="12"/>
    </location>
</feature>
<feature type="compositionally biased region" description="Low complexity" evidence="1">
    <location>
        <begin position="112"/>
        <end position="125"/>
    </location>
</feature>
<evidence type="ECO:0000313" key="2">
    <source>
        <dbReference type="EMBL" id="MDI1492069.1"/>
    </source>
</evidence>
<dbReference type="EMBL" id="JAPUFD010000016">
    <property type="protein sequence ID" value="MDI1492069.1"/>
    <property type="molecule type" value="Genomic_DNA"/>
</dbReference>
<evidence type="ECO:0000256" key="1">
    <source>
        <dbReference type="SAM" id="MobiDB-lite"/>
    </source>
</evidence>
<name>A0AA43QUR8_9LECA</name>
<feature type="compositionally biased region" description="Polar residues" evidence="1">
    <location>
        <begin position="82"/>
        <end position="92"/>
    </location>
</feature>
<feature type="compositionally biased region" description="Basic and acidic residues" evidence="1">
    <location>
        <begin position="232"/>
        <end position="249"/>
    </location>
</feature>
<dbReference type="AlphaFoldDB" id="A0AA43QUR8"/>
<evidence type="ECO:0000313" key="3">
    <source>
        <dbReference type="Proteomes" id="UP001161017"/>
    </source>
</evidence>
<feature type="compositionally biased region" description="Basic and acidic residues" evidence="1">
    <location>
        <begin position="205"/>
        <end position="221"/>
    </location>
</feature>
<keyword evidence="3" id="KW-1185">Reference proteome</keyword>
<reference evidence="2" key="1">
    <citation type="journal article" date="2023" name="Genome Biol. Evol.">
        <title>First Whole Genome Sequence and Flow Cytometry Genome Size Data for the Lichen-Forming Fungus Ramalina farinacea (Ascomycota).</title>
        <authorList>
            <person name="Llewellyn T."/>
            <person name="Mian S."/>
            <person name="Hill R."/>
            <person name="Leitch I.J."/>
            <person name="Gaya E."/>
        </authorList>
    </citation>
    <scope>NUCLEOTIDE SEQUENCE</scope>
    <source>
        <strain evidence="2">LIQ254RAFAR</strain>
    </source>
</reference>
<feature type="region of interest" description="Disordered" evidence="1">
    <location>
        <begin position="1"/>
        <end position="125"/>
    </location>
</feature>
<feature type="compositionally biased region" description="Acidic residues" evidence="1">
    <location>
        <begin position="250"/>
        <end position="260"/>
    </location>
</feature>
<comment type="caution">
    <text evidence="2">The sequence shown here is derived from an EMBL/GenBank/DDBJ whole genome shotgun (WGS) entry which is preliminary data.</text>
</comment>
<organism evidence="2 3">
    <name type="scientific">Ramalina farinacea</name>
    <dbReference type="NCBI Taxonomy" id="258253"/>
    <lineage>
        <taxon>Eukaryota</taxon>
        <taxon>Fungi</taxon>
        <taxon>Dikarya</taxon>
        <taxon>Ascomycota</taxon>
        <taxon>Pezizomycotina</taxon>
        <taxon>Lecanoromycetes</taxon>
        <taxon>OSLEUM clade</taxon>
        <taxon>Lecanoromycetidae</taxon>
        <taxon>Lecanorales</taxon>
        <taxon>Lecanorineae</taxon>
        <taxon>Ramalinaceae</taxon>
        <taxon>Ramalina</taxon>
    </lineage>
</organism>
<gene>
    <name evidence="2" type="ORF">OHK93_003280</name>
</gene>
<accession>A0AA43QUR8</accession>
<feature type="region of interest" description="Disordered" evidence="1">
    <location>
        <begin position="198"/>
        <end position="260"/>
    </location>
</feature>
<protein>
    <submittedName>
        <fullName evidence="2">Uncharacterized protein</fullName>
    </submittedName>
</protein>